<keyword evidence="3 6" id="KW-0812">Transmembrane</keyword>
<comment type="subcellular location">
    <subcellularLocation>
        <location evidence="1">Membrane</location>
        <topology evidence="1">Multi-pass membrane protein</topology>
    </subcellularLocation>
</comment>
<feature type="transmembrane region" description="Helical" evidence="6">
    <location>
        <begin position="113"/>
        <end position="137"/>
    </location>
</feature>
<feature type="transmembrane region" description="Helical" evidence="6">
    <location>
        <begin position="324"/>
        <end position="348"/>
    </location>
</feature>
<dbReference type="Pfam" id="PF13520">
    <property type="entry name" value="AA_permease_2"/>
    <property type="match status" value="1"/>
</dbReference>
<feature type="transmembrane region" description="Helical" evidence="6">
    <location>
        <begin position="230"/>
        <end position="251"/>
    </location>
</feature>
<feature type="transmembrane region" description="Helical" evidence="6">
    <location>
        <begin position="157"/>
        <end position="177"/>
    </location>
</feature>
<dbReference type="OrthoDB" id="3257095at2759"/>
<dbReference type="PANTHER" id="PTHR45649">
    <property type="entry name" value="AMINO-ACID PERMEASE BAT1"/>
    <property type="match status" value="1"/>
</dbReference>
<dbReference type="Proteomes" id="UP000799757">
    <property type="component" value="Unassembled WGS sequence"/>
</dbReference>
<evidence type="ECO:0000256" key="4">
    <source>
        <dbReference type="ARBA" id="ARBA00022989"/>
    </source>
</evidence>
<feature type="transmembrane region" description="Helical" evidence="6">
    <location>
        <begin position="369"/>
        <end position="389"/>
    </location>
</feature>
<dbReference type="GO" id="GO:0016020">
    <property type="term" value="C:membrane"/>
    <property type="evidence" value="ECO:0007669"/>
    <property type="project" value="UniProtKB-SubCell"/>
</dbReference>
<dbReference type="PIRSF" id="PIRSF006060">
    <property type="entry name" value="AA_transporter"/>
    <property type="match status" value="1"/>
</dbReference>
<evidence type="ECO:0000256" key="5">
    <source>
        <dbReference type="ARBA" id="ARBA00023136"/>
    </source>
</evidence>
<dbReference type="PANTHER" id="PTHR45649:SF1">
    <property type="entry name" value="TRANSPORTER, PUTATIVE (EUROFUNG)-RELATED"/>
    <property type="match status" value="1"/>
</dbReference>
<evidence type="ECO:0000313" key="7">
    <source>
        <dbReference type="EMBL" id="KAF2792521.1"/>
    </source>
</evidence>
<organism evidence="7 8">
    <name type="scientific">Melanomma pulvis-pyrius CBS 109.77</name>
    <dbReference type="NCBI Taxonomy" id="1314802"/>
    <lineage>
        <taxon>Eukaryota</taxon>
        <taxon>Fungi</taxon>
        <taxon>Dikarya</taxon>
        <taxon>Ascomycota</taxon>
        <taxon>Pezizomycotina</taxon>
        <taxon>Dothideomycetes</taxon>
        <taxon>Pleosporomycetidae</taxon>
        <taxon>Pleosporales</taxon>
        <taxon>Melanommataceae</taxon>
        <taxon>Melanomma</taxon>
    </lineage>
</organism>
<accession>A0A6A6X8D7</accession>
<name>A0A6A6X8D7_9PLEO</name>
<keyword evidence="8" id="KW-1185">Reference proteome</keyword>
<feature type="transmembrane region" description="Helical" evidence="6">
    <location>
        <begin position="395"/>
        <end position="419"/>
    </location>
</feature>
<feature type="transmembrane region" description="Helical" evidence="6">
    <location>
        <begin position="440"/>
        <end position="458"/>
    </location>
</feature>
<protein>
    <submittedName>
        <fullName evidence="7">Amino acid transporter</fullName>
    </submittedName>
</protein>
<feature type="transmembrane region" description="Helical" evidence="6">
    <location>
        <begin position="189"/>
        <end position="210"/>
    </location>
</feature>
<dbReference type="InterPro" id="IPR002293">
    <property type="entry name" value="AA/rel_permease1"/>
</dbReference>
<keyword evidence="4 6" id="KW-1133">Transmembrane helix</keyword>
<dbReference type="Gene3D" id="1.20.1740.10">
    <property type="entry name" value="Amino acid/polyamine transporter I"/>
    <property type="match status" value="1"/>
</dbReference>
<evidence type="ECO:0000256" key="3">
    <source>
        <dbReference type="ARBA" id="ARBA00022692"/>
    </source>
</evidence>
<dbReference type="GO" id="GO:0022857">
    <property type="term" value="F:transmembrane transporter activity"/>
    <property type="evidence" value="ECO:0007669"/>
    <property type="project" value="InterPro"/>
</dbReference>
<keyword evidence="5 6" id="KW-0472">Membrane</keyword>
<evidence type="ECO:0000256" key="1">
    <source>
        <dbReference type="ARBA" id="ARBA00004141"/>
    </source>
</evidence>
<feature type="transmembrane region" description="Helical" evidence="6">
    <location>
        <begin position="263"/>
        <end position="288"/>
    </location>
</feature>
<keyword evidence="2" id="KW-0813">Transport</keyword>
<sequence>MQRDGVVGAPEELSDIDERELAKVGKKSVLRRNFAFLSILGFSCSLMITWEGIVFIFGLLDGGPAGLLYGFLLVLVIYAAVVASMGELVSMWPTAGGQYHWTHKLAPAEWKNMLAYITGWQSVIAWQALAASAGYLTATSLQGLIVNSQPSYNAQRYQGTLLVFSIMLICLIFNIFLSANLPLIEQAILWLHIILFIVVLVTLTVMAPHKSDSKDVWALWLNEGGYESKGVSFFVGLITPVFAYTGADGAVHMCEEIRNASTVLPWAMMGSITINGITGFAMLIAILYCIGDIDTALSTPTGYPFIEILTQGTSSIAGGTTLSAFLVTMFTFATVGIVASASRQLWAFARDNAVPNARAIAYVHPRMKIPIVSIGVTVTVSCLLSLINIGSATVFNAIVSLTVAGFFGSYLLPFSLLLYTRVKHPETLAFGPWRLGKWGVAVNLTAILGSILVMFFSFWPTVVPINANNMNWSCVLWGGVVIFAALFWVAHGRRVFKGPVVETHVGEVVV</sequence>
<feature type="transmembrane region" description="Helical" evidence="6">
    <location>
        <begin position="34"/>
        <end position="60"/>
    </location>
</feature>
<gene>
    <name evidence="7" type="ORF">K505DRAFT_362835</name>
</gene>
<evidence type="ECO:0000256" key="2">
    <source>
        <dbReference type="ARBA" id="ARBA00022448"/>
    </source>
</evidence>
<evidence type="ECO:0000256" key="6">
    <source>
        <dbReference type="SAM" id="Phobius"/>
    </source>
</evidence>
<reference evidence="7" key="1">
    <citation type="journal article" date="2020" name="Stud. Mycol.">
        <title>101 Dothideomycetes genomes: a test case for predicting lifestyles and emergence of pathogens.</title>
        <authorList>
            <person name="Haridas S."/>
            <person name="Albert R."/>
            <person name="Binder M."/>
            <person name="Bloem J."/>
            <person name="Labutti K."/>
            <person name="Salamov A."/>
            <person name="Andreopoulos B."/>
            <person name="Baker S."/>
            <person name="Barry K."/>
            <person name="Bills G."/>
            <person name="Bluhm B."/>
            <person name="Cannon C."/>
            <person name="Castanera R."/>
            <person name="Culley D."/>
            <person name="Daum C."/>
            <person name="Ezra D."/>
            <person name="Gonzalez J."/>
            <person name="Henrissat B."/>
            <person name="Kuo A."/>
            <person name="Liang C."/>
            <person name="Lipzen A."/>
            <person name="Lutzoni F."/>
            <person name="Magnuson J."/>
            <person name="Mondo S."/>
            <person name="Nolan M."/>
            <person name="Ohm R."/>
            <person name="Pangilinan J."/>
            <person name="Park H.-J."/>
            <person name="Ramirez L."/>
            <person name="Alfaro M."/>
            <person name="Sun H."/>
            <person name="Tritt A."/>
            <person name="Yoshinaga Y."/>
            <person name="Zwiers L.-H."/>
            <person name="Turgeon B."/>
            <person name="Goodwin S."/>
            <person name="Spatafora J."/>
            <person name="Crous P."/>
            <person name="Grigoriev I."/>
        </authorList>
    </citation>
    <scope>NUCLEOTIDE SEQUENCE</scope>
    <source>
        <strain evidence="7">CBS 109.77</strain>
    </source>
</reference>
<dbReference type="AlphaFoldDB" id="A0A6A6X8D7"/>
<feature type="transmembrane region" description="Helical" evidence="6">
    <location>
        <begin position="66"/>
        <end position="92"/>
    </location>
</feature>
<feature type="transmembrane region" description="Helical" evidence="6">
    <location>
        <begin position="470"/>
        <end position="490"/>
    </location>
</feature>
<dbReference type="EMBL" id="MU001966">
    <property type="protein sequence ID" value="KAF2792521.1"/>
    <property type="molecule type" value="Genomic_DNA"/>
</dbReference>
<evidence type="ECO:0000313" key="8">
    <source>
        <dbReference type="Proteomes" id="UP000799757"/>
    </source>
</evidence>
<proteinExistence type="predicted"/>